<feature type="region of interest" description="Disordered" evidence="1">
    <location>
        <begin position="320"/>
        <end position="352"/>
    </location>
</feature>
<dbReference type="EMBL" id="OX459952">
    <property type="protein sequence ID" value="CAI9158274.1"/>
    <property type="molecule type" value="Genomic_DNA"/>
</dbReference>
<feature type="region of interest" description="Disordered" evidence="1">
    <location>
        <begin position="99"/>
        <end position="118"/>
    </location>
</feature>
<feature type="compositionally biased region" description="Low complexity" evidence="1">
    <location>
        <begin position="320"/>
        <end position="340"/>
    </location>
</feature>
<organism evidence="2 3">
    <name type="scientific">Rangifer tarandus platyrhynchus</name>
    <name type="common">Svalbard reindeer</name>
    <dbReference type="NCBI Taxonomy" id="3082113"/>
    <lineage>
        <taxon>Eukaryota</taxon>
        <taxon>Metazoa</taxon>
        <taxon>Chordata</taxon>
        <taxon>Craniata</taxon>
        <taxon>Vertebrata</taxon>
        <taxon>Euteleostomi</taxon>
        <taxon>Mammalia</taxon>
        <taxon>Eutheria</taxon>
        <taxon>Laurasiatheria</taxon>
        <taxon>Artiodactyla</taxon>
        <taxon>Ruminantia</taxon>
        <taxon>Pecora</taxon>
        <taxon>Cervidae</taxon>
        <taxon>Odocoileinae</taxon>
        <taxon>Rangifer</taxon>
    </lineage>
</organism>
<evidence type="ECO:0000313" key="2">
    <source>
        <dbReference type="EMBL" id="CAI9158274.1"/>
    </source>
</evidence>
<protein>
    <submittedName>
        <fullName evidence="2">Uncharacterized protein</fullName>
    </submittedName>
</protein>
<evidence type="ECO:0000256" key="1">
    <source>
        <dbReference type="SAM" id="MobiDB-lite"/>
    </source>
</evidence>
<dbReference type="Proteomes" id="UP001176941">
    <property type="component" value="Chromosome 16"/>
</dbReference>
<gene>
    <name evidence="2" type="ORF">MRATA1EN1_LOCUS7236</name>
</gene>
<feature type="compositionally biased region" description="Basic and acidic residues" evidence="1">
    <location>
        <begin position="155"/>
        <end position="167"/>
    </location>
</feature>
<feature type="compositionally biased region" description="Low complexity" evidence="1">
    <location>
        <begin position="201"/>
        <end position="210"/>
    </location>
</feature>
<accession>A0ABN8YA60</accession>
<name>A0ABN8YA60_RANTA</name>
<keyword evidence="3" id="KW-1185">Reference proteome</keyword>
<feature type="compositionally biased region" description="Basic and acidic residues" evidence="1">
    <location>
        <begin position="99"/>
        <end position="110"/>
    </location>
</feature>
<feature type="region of interest" description="Disordered" evidence="1">
    <location>
        <begin position="1"/>
        <end position="87"/>
    </location>
</feature>
<proteinExistence type="predicted"/>
<feature type="compositionally biased region" description="Pro residues" evidence="1">
    <location>
        <begin position="186"/>
        <end position="200"/>
    </location>
</feature>
<sequence length="352" mass="37004">MSRKVPTRPSGLLRTSAPPEENEREGQASSSGWRWARECPAHPLGHPARHSQVPVPEQLTQWPPPRAGGRCRPLTQEEGQEETVTMALSPGQALTRVSLRREDSVGDSPRRARQTYLRGFSSLKDSPVKLKLRGRSCGMKWRGTAQVQAAAAAREPQEAGHSEREPAGDVGLHGHAPSPTCLLRPPGSPASPTPRAPPGSPSASRVSRPGQHPKDPSRRLGSPPTTESAEAQQPHKGPGKRRNAYLAASVRAARATRAAAEGGAAGRGGARGGAAQRPQRVAVEPAAPPADWPGAGAGPQVQTVGGAWRASSRAAALAVGPSPQAARLRAAPRSPRAAPVRLRRPREGRGAR</sequence>
<feature type="compositionally biased region" description="Gly residues" evidence="1">
    <location>
        <begin position="263"/>
        <end position="272"/>
    </location>
</feature>
<reference evidence="2" key="1">
    <citation type="submission" date="2023-04" db="EMBL/GenBank/DDBJ databases">
        <authorList>
            <consortium name="ELIXIR-Norway"/>
        </authorList>
    </citation>
    <scope>NUCLEOTIDE SEQUENCE [LARGE SCALE GENOMIC DNA]</scope>
</reference>
<feature type="compositionally biased region" description="Low complexity" evidence="1">
    <location>
        <begin position="145"/>
        <end position="154"/>
    </location>
</feature>
<feature type="compositionally biased region" description="Low complexity" evidence="1">
    <location>
        <begin position="244"/>
        <end position="262"/>
    </location>
</feature>
<feature type="region of interest" description="Disordered" evidence="1">
    <location>
        <begin position="134"/>
        <end position="307"/>
    </location>
</feature>
<evidence type="ECO:0000313" key="3">
    <source>
        <dbReference type="Proteomes" id="UP001176941"/>
    </source>
</evidence>